<dbReference type="PROSITE" id="PS50011">
    <property type="entry name" value="PROTEIN_KINASE_DOM"/>
    <property type="match status" value="1"/>
</dbReference>
<evidence type="ECO:0000259" key="1">
    <source>
        <dbReference type="PROSITE" id="PS50011"/>
    </source>
</evidence>
<feature type="domain" description="Protein kinase" evidence="1">
    <location>
        <begin position="64"/>
        <end position="253"/>
    </location>
</feature>
<dbReference type="InterPro" id="IPR000719">
    <property type="entry name" value="Prot_kinase_dom"/>
</dbReference>
<dbReference type="GO" id="GO:0004672">
    <property type="term" value="F:protein kinase activity"/>
    <property type="evidence" value="ECO:0007669"/>
    <property type="project" value="InterPro"/>
</dbReference>
<dbReference type="GO" id="GO:0005524">
    <property type="term" value="F:ATP binding"/>
    <property type="evidence" value="ECO:0007669"/>
    <property type="project" value="InterPro"/>
</dbReference>
<dbReference type="GeneID" id="54547699"/>
<organism evidence="2 3">
    <name type="scientific">Westerdykella ornata</name>
    <dbReference type="NCBI Taxonomy" id="318751"/>
    <lineage>
        <taxon>Eukaryota</taxon>
        <taxon>Fungi</taxon>
        <taxon>Dikarya</taxon>
        <taxon>Ascomycota</taxon>
        <taxon>Pezizomycotina</taxon>
        <taxon>Dothideomycetes</taxon>
        <taxon>Pleosporomycetidae</taxon>
        <taxon>Pleosporales</taxon>
        <taxon>Sporormiaceae</taxon>
        <taxon>Westerdykella</taxon>
    </lineage>
</organism>
<dbReference type="Proteomes" id="UP000800097">
    <property type="component" value="Unassembled WGS sequence"/>
</dbReference>
<name>A0A6A6JMB9_WESOR</name>
<protein>
    <recommendedName>
        <fullName evidence="1">Protein kinase domain-containing protein</fullName>
    </recommendedName>
</protein>
<dbReference type="OrthoDB" id="4062651at2759"/>
<dbReference type="Pfam" id="PF00069">
    <property type="entry name" value="Pkinase"/>
    <property type="match status" value="1"/>
</dbReference>
<gene>
    <name evidence="2" type="ORF">EI97DRAFT_300204</name>
</gene>
<sequence length="253" mass="28749">MSPKPISFAYRFEDGCAMNIDYQRHEYRICWNGDWRKPPDLSHFPAVDGSVTLIPHSREVEELWAKSDVLKCGADAHIRILKNKKDAFPVIKVGMDDRQRRLIADEFSILCYLASHGCPVVRVHSEPFVDDKGIFGFRMEELFEIEIASGRTHAAQILSSIKKIHEVGVIHNDLSPNNLMKNREGCLTLIDFGHAGYLGDQIPSDMRAPNSNCDRYSVEHDMNAVKRVLDIYGRNGFVQFIPRSKLSSLSSLM</sequence>
<keyword evidence="3" id="KW-1185">Reference proteome</keyword>
<dbReference type="RefSeq" id="XP_033655181.1">
    <property type="nucleotide sequence ID" value="XM_033794524.1"/>
</dbReference>
<reference evidence="2" key="1">
    <citation type="journal article" date="2020" name="Stud. Mycol.">
        <title>101 Dothideomycetes genomes: a test case for predicting lifestyles and emergence of pathogens.</title>
        <authorList>
            <person name="Haridas S."/>
            <person name="Albert R."/>
            <person name="Binder M."/>
            <person name="Bloem J."/>
            <person name="Labutti K."/>
            <person name="Salamov A."/>
            <person name="Andreopoulos B."/>
            <person name="Baker S."/>
            <person name="Barry K."/>
            <person name="Bills G."/>
            <person name="Bluhm B."/>
            <person name="Cannon C."/>
            <person name="Castanera R."/>
            <person name="Culley D."/>
            <person name="Daum C."/>
            <person name="Ezra D."/>
            <person name="Gonzalez J."/>
            <person name="Henrissat B."/>
            <person name="Kuo A."/>
            <person name="Liang C."/>
            <person name="Lipzen A."/>
            <person name="Lutzoni F."/>
            <person name="Magnuson J."/>
            <person name="Mondo S."/>
            <person name="Nolan M."/>
            <person name="Ohm R."/>
            <person name="Pangilinan J."/>
            <person name="Park H.-J."/>
            <person name="Ramirez L."/>
            <person name="Alfaro M."/>
            <person name="Sun H."/>
            <person name="Tritt A."/>
            <person name="Yoshinaga Y."/>
            <person name="Zwiers L.-H."/>
            <person name="Turgeon B."/>
            <person name="Goodwin S."/>
            <person name="Spatafora J."/>
            <person name="Crous P."/>
            <person name="Grigoriev I."/>
        </authorList>
    </citation>
    <scope>NUCLEOTIDE SEQUENCE</scope>
    <source>
        <strain evidence="2">CBS 379.55</strain>
    </source>
</reference>
<dbReference type="AlphaFoldDB" id="A0A6A6JMB9"/>
<dbReference type="SUPFAM" id="SSF56112">
    <property type="entry name" value="Protein kinase-like (PK-like)"/>
    <property type="match status" value="1"/>
</dbReference>
<accession>A0A6A6JMB9</accession>
<evidence type="ECO:0000313" key="3">
    <source>
        <dbReference type="Proteomes" id="UP000800097"/>
    </source>
</evidence>
<dbReference type="EMBL" id="ML986490">
    <property type="protein sequence ID" value="KAF2277642.1"/>
    <property type="molecule type" value="Genomic_DNA"/>
</dbReference>
<evidence type="ECO:0000313" key="2">
    <source>
        <dbReference type="EMBL" id="KAF2277642.1"/>
    </source>
</evidence>
<dbReference type="InterPro" id="IPR011009">
    <property type="entry name" value="Kinase-like_dom_sf"/>
</dbReference>
<dbReference type="Gene3D" id="1.10.510.10">
    <property type="entry name" value="Transferase(Phosphotransferase) domain 1"/>
    <property type="match status" value="1"/>
</dbReference>
<proteinExistence type="predicted"/>